<evidence type="ECO:0000313" key="9">
    <source>
        <dbReference type="Proteomes" id="UP000254968"/>
    </source>
</evidence>
<dbReference type="CDD" id="cd17320">
    <property type="entry name" value="MFS_MdfA_MDR_like"/>
    <property type="match status" value="1"/>
</dbReference>
<dbReference type="InterPro" id="IPR020846">
    <property type="entry name" value="MFS_dom"/>
</dbReference>
<dbReference type="OrthoDB" id="5670831at2"/>
<organism evidence="8 9">
    <name type="scientific">Legionella beliardensis</name>
    <dbReference type="NCBI Taxonomy" id="91822"/>
    <lineage>
        <taxon>Bacteria</taxon>
        <taxon>Pseudomonadati</taxon>
        <taxon>Pseudomonadota</taxon>
        <taxon>Gammaproteobacteria</taxon>
        <taxon>Legionellales</taxon>
        <taxon>Legionellaceae</taxon>
        <taxon>Legionella</taxon>
    </lineage>
</organism>
<dbReference type="PROSITE" id="PS50850">
    <property type="entry name" value="MFS"/>
    <property type="match status" value="1"/>
</dbReference>
<dbReference type="Gene3D" id="1.20.1720.10">
    <property type="entry name" value="Multidrug resistance protein D"/>
    <property type="match status" value="1"/>
</dbReference>
<keyword evidence="9" id="KW-1185">Reference proteome</keyword>
<feature type="transmembrane region" description="Helical" evidence="6">
    <location>
        <begin position="12"/>
        <end position="35"/>
    </location>
</feature>
<dbReference type="GO" id="GO:0022857">
    <property type="term" value="F:transmembrane transporter activity"/>
    <property type="evidence" value="ECO:0007669"/>
    <property type="project" value="InterPro"/>
</dbReference>
<feature type="transmembrane region" description="Helical" evidence="6">
    <location>
        <begin position="344"/>
        <end position="368"/>
    </location>
</feature>
<evidence type="ECO:0000256" key="6">
    <source>
        <dbReference type="SAM" id="Phobius"/>
    </source>
</evidence>
<comment type="subcellular location">
    <subcellularLocation>
        <location evidence="1">Cell membrane</location>
        <topology evidence="1">Multi-pass membrane protein</topology>
    </subcellularLocation>
</comment>
<dbReference type="PANTHER" id="PTHR43124:SF3">
    <property type="entry name" value="CHLORAMPHENICOL EFFLUX PUMP RV0191"/>
    <property type="match status" value="1"/>
</dbReference>
<feature type="transmembrane region" description="Helical" evidence="6">
    <location>
        <begin position="138"/>
        <end position="159"/>
    </location>
</feature>
<protein>
    <submittedName>
        <fullName evidence="8">Major facilitator superfamily (MFS) transporter</fullName>
    </submittedName>
</protein>
<dbReference type="InterPro" id="IPR050189">
    <property type="entry name" value="MFS_Efflux_Transporters"/>
</dbReference>
<accession>A0A378I3J4</accession>
<dbReference type="RefSeq" id="WP_160149894.1">
    <property type="nucleotide sequence ID" value="NZ_CAAAHO010000002.1"/>
</dbReference>
<proteinExistence type="predicted"/>
<feature type="transmembrane region" description="Helical" evidence="6">
    <location>
        <begin position="79"/>
        <end position="97"/>
    </location>
</feature>
<dbReference type="InterPro" id="IPR011701">
    <property type="entry name" value="MFS"/>
</dbReference>
<keyword evidence="2" id="KW-1003">Cell membrane</keyword>
<keyword evidence="4 6" id="KW-1133">Transmembrane helix</keyword>
<feature type="transmembrane region" description="Helical" evidence="6">
    <location>
        <begin position="103"/>
        <end position="126"/>
    </location>
</feature>
<evidence type="ECO:0000259" key="7">
    <source>
        <dbReference type="PROSITE" id="PS50850"/>
    </source>
</evidence>
<keyword evidence="5 6" id="KW-0472">Membrane</keyword>
<dbReference type="Pfam" id="PF07690">
    <property type="entry name" value="MFS_1"/>
    <property type="match status" value="1"/>
</dbReference>
<dbReference type="PROSITE" id="PS51257">
    <property type="entry name" value="PROKAR_LIPOPROTEIN"/>
    <property type="match status" value="1"/>
</dbReference>
<dbReference type="SUPFAM" id="SSF103473">
    <property type="entry name" value="MFS general substrate transporter"/>
    <property type="match status" value="1"/>
</dbReference>
<feature type="transmembrane region" description="Helical" evidence="6">
    <location>
        <begin position="311"/>
        <end position="332"/>
    </location>
</feature>
<feature type="transmembrane region" description="Helical" evidence="6">
    <location>
        <begin position="374"/>
        <end position="393"/>
    </location>
</feature>
<dbReference type="PANTHER" id="PTHR43124">
    <property type="entry name" value="PURINE EFFLUX PUMP PBUE"/>
    <property type="match status" value="1"/>
</dbReference>
<name>A0A378I3J4_9GAMM</name>
<feature type="transmembrane region" description="Helical" evidence="6">
    <location>
        <begin position="165"/>
        <end position="187"/>
    </location>
</feature>
<evidence type="ECO:0000256" key="4">
    <source>
        <dbReference type="ARBA" id="ARBA00022989"/>
    </source>
</evidence>
<dbReference type="EMBL" id="UGNV01000001">
    <property type="protein sequence ID" value="STX29738.1"/>
    <property type="molecule type" value="Genomic_DNA"/>
</dbReference>
<reference evidence="8 9" key="1">
    <citation type="submission" date="2018-06" db="EMBL/GenBank/DDBJ databases">
        <authorList>
            <consortium name="Pathogen Informatics"/>
            <person name="Doyle S."/>
        </authorList>
    </citation>
    <scope>NUCLEOTIDE SEQUENCE [LARGE SCALE GENOMIC DNA]</scope>
    <source>
        <strain evidence="8 9">NCTC13315</strain>
    </source>
</reference>
<sequence length="406" mass="45098">MSDKPTPHDKHRTIFLILMVFIVACIETDIYLPAMPDMMRYFATTEAMIQSLLSWNFIGICLSGPLYGPLSESYGRKRLLITAMSIFTLGSLGTVYSDSIHTMLIFRLLQGLGCGGCFTIGTAIIFDKFHHEEATKAINNLNGIIPVIMAAAPLIGGYLNLHYGFRSNFTVIAGLSLISLFICFWQLDESLPAKQRTPFDLKGILSDFARAMRCFRFWAPTILVSSIFAGYLSYISYSALLLVNDFGVSKAIFPFYQATALIAFLCASLTANRMIKQVGVNRMKRYGMSLLGFGGISFIILSLVWPSQYQLFHSAMLIYSFGAGWLIGPFFTESMEVLPDIKGVTASLVTSFRLLFTACFISVVSSFYTSSPKPLIVGFIFLFVLGAITLFFYQTKTDNVLIATEP</sequence>
<feature type="transmembrane region" description="Helical" evidence="6">
    <location>
        <begin position="287"/>
        <end position="305"/>
    </location>
</feature>
<feature type="transmembrane region" description="Helical" evidence="6">
    <location>
        <begin position="47"/>
        <end position="67"/>
    </location>
</feature>
<evidence type="ECO:0000256" key="2">
    <source>
        <dbReference type="ARBA" id="ARBA00022475"/>
    </source>
</evidence>
<evidence type="ECO:0000256" key="5">
    <source>
        <dbReference type="ARBA" id="ARBA00023136"/>
    </source>
</evidence>
<evidence type="ECO:0000313" key="8">
    <source>
        <dbReference type="EMBL" id="STX29738.1"/>
    </source>
</evidence>
<dbReference type="AlphaFoldDB" id="A0A378I3J4"/>
<gene>
    <name evidence="8" type="primary">bcr_3</name>
    <name evidence="8" type="ORF">NCTC13315_02290</name>
</gene>
<keyword evidence="3 6" id="KW-0812">Transmembrane</keyword>
<evidence type="ECO:0000256" key="3">
    <source>
        <dbReference type="ARBA" id="ARBA00022692"/>
    </source>
</evidence>
<feature type="domain" description="Major facilitator superfamily (MFS) profile" evidence="7">
    <location>
        <begin position="13"/>
        <end position="398"/>
    </location>
</feature>
<dbReference type="InterPro" id="IPR036259">
    <property type="entry name" value="MFS_trans_sf"/>
</dbReference>
<feature type="transmembrane region" description="Helical" evidence="6">
    <location>
        <begin position="255"/>
        <end position="275"/>
    </location>
</feature>
<dbReference type="GO" id="GO:0005886">
    <property type="term" value="C:plasma membrane"/>
    <property type="evidence" value="ECO:0007669"/>
    <property type="project" value="UniProtKB-SubCell"/>
</dbReference>
<evidence type="ECO:0000256" key="1">
    <source>
        <dbReference type="ARBA" id="ARBA00004651"/>
    </source>
</evidence>
<dbReference type="Proteomes" id="UP000254968">
    <property type="component" value="Unassembled WGS sequence"/>
</dbReference>
<feature type="transmembrane region" description="Helical" evidence="6">
    <location>
        <begin position="217"/>
        <end position="235"/>
    </location>
</feature>